<comment type="subcellular location">
    <subcellularLocation>
        <location evidence="1">Membrane</location>
    </subcellularLocation>
</comment>
<dbReference type="Pfam" id="PF16016">
    <property type="entry name" value="VASt"/>
    <property type="match status" value="1"/>
</dbReference>
<dbReference type="InterPro" id="IPR042067">
    <property type="entry name" value="Sip3_PH"/>
</dbReference>
<dbReference type="CDD" id="cd07609">
    <property type="entry name" value="BAR_SIP3_fungi"/>
    <property type="match status" value="1"/>
</dbReference>
<evidence type="ECO:0000313" key="9">
    <source>
        <dbReference type="Proteomes" id="UP000243723"/>
    </source>
</evidence>
<proteinExistence type="predicted"/>
<sequence>MDQDEPPTLRPVDRPLNLIPVGLKEAALDSPTFRATAVHFADQVEQVEKWLDGFVKAGVKLSQDVLLLENSINSWLQQTSPPSQVSEAVIDHDYTLLATRRYAEAAREVWQGMFRSMKKGEKNIIEPIKSFLNSDLRLFKEARRHLDASQRTFDTVLSRYASQPKSKEASALREDAFQLHEARKAYLKASLDFCTQGPTLRASLDKLIVRIFADQWRDFKLARDQNTVAFTKFGSEMDRIKGWGREMENSERAFKRELLMARRQIEESAENAVRPSRELEDYAEKTAPFLGSNVASTQRPEKQGWLYLKSITGKPARTMWTRRWFFVKNGIFGWLVQGVRSGGVEESEKIGLLLCSTRPALQEERRFCFEVKTKDTGIILQAESQNELNHWIDAFDLAKRKALEDPKSTDTPTSMVNADAAFAITQPLAPEFAAKVDGHLPHGSEEQQGQLSIPDTGMNPVATRSSFDVSSPRRVVTNDFESQHGGRIMQKLDLHRKATPSPQMNPGGGIASLISSSHNVLPVGPVSPPTSSSENKPFPATIAASSLAPSTLANPPAPTSLSKTAVVVSGERGIRIAQGDGSGMPGGVMANFWGSEKWGTVNRLERDGVRTPKRIASQPVTPELPSLAVKAADDVGVMDGQGEAQRSFSTTYQLPALSPVRGNHRKALSIHAELIASTPALIPQDESYPKNYPLALRAQDAQFRILFPDVSRSEKVVLVFRATWNPNEEQEFPGRVFITTREIYFFSHHLGFVLISGVSMETIAEITAAPGRDCDFLFMHMEEHQKDNKRPDDLRRVTIKTFLEPLKLLQKRLNYLVQNANSASPAGLEEVINTLLKMESSEQAPAGDNESWDMVGSSADEDEQRLPRKREHDIKPSLRIDGNLYGDPISKTGREVTRFKLPSQPVNYTPPGVGRPAAVTKDFSTSAKALFHVMFGDKSAVFRRLYCNRGATEIIQSSWNHSEEAHSKRTLNVIFDCGKLIETQTIDVQNDHLCYVVTATQMPFNFPLSDRFFFMTKFVITHSAKSQSRFAIFNQIIWAHDSPLARAKGLIERRAQIHLNYDASELMNLAMDQCVKLGVQSKTSKAINIFGHIGQATQPIHLKGSDLPQQPSVLEHMKLRRYTLLSLWFQEVFDSVLKVVSVIFDLVDASVKSAMSIASAHTLLILLLAMSAAFNSWHSYRDGITWWHEREASKFMARLGVKNDNTITRTIYLGDYEDLIHQPATLNISAPANVRDSSASCRASFNEVLVSHESGLTEPRGFAKRSETRLHGTRKTLARYRHDLLVALRVVNKVEKEVVRSAWEDWVNEESERCDRMKKLLGDGQTDTSKGGKKKDKRWKQVDQELDKYCQGCRLELDALSAKK</sequence>
<evidence type="ECO:0000256" key="5">
    <source>
        <dbReference type="SAM" id="MobiDB-lite"/>
    </source>
</evidence>
<evidence type="ECO:0000256" key="3">
    <source>
        <dbReference type="ARBA" id="ARBA00022989"/>
    </source>
</evidence>
<dbReference type="Pfam" id="PF00169">
    <property type="entry name" value="PH"/>
    <property type="match status" value="1"/>
</dbReference>
<evidence type="ECO:0000259" key="6">
    <source>
        <dbReference type="PROSITE" id="PS50003"/>
    </source>
</evidence>
<evidence type="ECO:0008006" key="10">
    <source>
        <dbReference type="Google" id="ProtNLM"/>
    </source>
</evidence>
<keyword evidence="2" id="KW-0812">Transmembrane</keyword>
<dbReference type="Proteomes" id="UP000243723">
    <property type="component" value="Unassembled WGS sequence"/>
</dbReference>
<keyword evidence="3" id="KW-1133">Transmembrane helix</keyword>
<dbReference type="Pfam" id="PF16746">
    <property type="entry name" value="BAR_3"/>
    <property type="match status" value="1"/>
</dbReference>
<dbReference type="PANTHER" id="PTHR14248">
    <property type="entry name" value="CYCLIN Y, ISOFORM A"/>
    <property type="match status" value="1"/>
</dbReference>
<keyword evidence="4" id="KW-0472">Membrane</keyword>
<feature type="region of interest" description="Disordered" evidence="5">
    <location>
        <begin position="1320"/>
        <end position="1339"/>
    </location>
</feature>
<dbReference type="FunFam" id="2.30.29.30:FF:000349">
    <property type="entry name" value="Transcription factor SipA3"/>
    <property type="match status" value="1"/>
</dbReference>
<dbReference type="OrthoDB" id="10070851at2759"/>
<feature type="domain" description="PH" evidence="6">
    <location>
        <begin position="299"/>
        <end position="400"/>
    </location>
</feature>
<protein>
    <recommendedName>
        <fullName evidence="10">Transcription factor SipA3</fullName>
    </recommendedName>
</protein>
<feature type="domain" description="VASt" evidence="7">
    <location>
        <begin position="913"/>
        <end position="1078"/>
    </location>
</feature>
<feature type="compositionally biased region" description="Basic and acidic residues" evidence="5">
    <location>
        <begin position="864"/>
        <end position="873"/>
    </location>
</feature>
<feature type="region of interest" description="Disordered" evidence="5">
    <location>
        <begin position="438"/>
        <end position="470"/>
    </location>
</feature>
<evidence type="ECO:0000256" key="2">
    <source>
        <dbReference type="ARBA" id="ARBA00022692"/>
    </source>
</evidence>
<accession>A0A2P8AI72</accession>
<keyword evidence="9" id="KW-1185">Reference proteome</keyword>
<dbReference type="SUPFAM" id="SSF50729">
    <property type="entry name" value="PH domain-like"/>
    <property type="match status" value="1"/>
</dbReference>
<name>A0A2P8AI72_9PEZI</name>
<comment type="caution">
    <text evidence="8">The sequence shown here is derived from an EMBL/GenBank/DDBJ whole genome shotgun (WGS) entry which is preliminary data.</text>
</comment>
<organism evidence="8 9">
    <name type="scientific">Elsinoe australis</name>
    <dbReference type="NCBI Taxonomy" id="40998"/>
    <lineage>
        <taxon>Eukaryota</taxon>
        <taxon>Fungi</taxon>
        <taxon>Dikarya</taxon>
        <taxon>Ascomycota</taxon>
        <taxon>Pezizomycotina</taxon>
        <taxon>Dothideomycetes</taxon>
        <taxon>Dothideomycetidae</taxon>
        <taxon>Myriangiales</taxon>
        <taxon>Elsinoaceae</taxon>
        <taxon>Elsinoe</taxon>
    </lineage>
</organism>
<dbReference type="Gene3D" id="2.30.29.30">
    <property type="entry name" value="Pleckstrin-homology domain (PH domain)/Phosphotyrosine-binding domain (PTB)"/>
    <property type="match status" value="1"/>
</dbReference>
<dbReference type="InterPro" id="IPR004148">
    <property type="entry name" value="BAR_dom"/>
</dbReference>
<dbReference type="InterPro" id="IPR001849">
    <property type="entry name" value="PH_domain"/>
</dbReference>
<dbReference type="Gene3D" id="1.20.1270.60">
    <property type="entry name" value="Arfaptin homology (AH) domain/BAR domain"/>
    <property type="match status" value="1"/>
</dbReference>
<evidence type="ECO:0000259" key="7">
    <source>
        <dbReference type="PROSITE" id="PS51778"/>
    </source>
</evidence>
<evidence type="ECO:0000256" key="4">
    <source>
        <dbReference type="ARBA" id="ARBA00023136"/>
    </source>
</evidence>
<dbReference type="STRING" id="40998.A0A2P8AI72"/>
<dbReference type="EMBL" id="NHZQ01000003">
    <property type="protein sequence ID" value="PSK60172.1"/>
    <property type="molecule type" value="Genomic_DNA"/>
</dbReference>
<reference evidence="8 9" key="1">
    <citation type="submission" date="2017-05" db="EMBL/GenBank/DDBJ databases">
        <title>Draft genome sequence of Elsinoe australis.</title>
        <authorList>
            <person name="Cheng Q."/>
        </authorList>
    </citation>
    <scope>NUCLEOTIDE SEQUENCE [LARGE SCALE GENOMIC DNA]</scope>
    <source>
        <strain evidence="8 9">NL1</strain>
    </source>
</reference>
<dbReference type="GO" id="GO:0005737">
    <property type="term" value="C:cytoplasm"/>
    <property type="evidence" value="ECO:0007669"/>
    <property type="project" value="InterPro"/>
</dbReference>
<dbReference type="InterPro" id="IPR027267">
    <property type="entry name" value="AH/BAR_dom_sf"/>
</dbReference>
<gene>
    <name evidence="8" type="ORF">B9Z65_1070</name>
</gene>
<dbReference type="SUPFAM" id="SSF103657">
    <property type="entry name" value="BAR/IMD domain-like"/>
    <property type="match status" value="1"/>
</dbReference>
<dbReference type="InterPro" id="IPR039463">
    <property type="entry name" value="Sip3/Lam1_BAR"/>
</dbReference>
<feature type="region of interest" description="Disordered" evidence="5">
    <location>
        <begin position="840"/>
        <end position="873"/>
    </location>
</feature>
<dbReference type="SMART" id="SM00233">
    <property type="entry name" value="PH"/>
    <property type="match status" value="1"/>
</dbReference>
<dbReference type="PROSITE" id="PS50003">
    <property type="entry name" value="PH_DOMAIN"/>
    <property type="match status" value="1"/>
</dbReference>
<dbReference type="InterPro" id="IPR031968">
    <property type="entry name" value="VASt"/>
</dbReference>
<evidence type="ECO:0000313" key="8">
    <source>
        <dbReference type="EMBL" id="PSK60172.1"/>
    </source>
</evidence>
<dbReference type="CDD" id="cd13280">
    <property type="entry name" value="PH_SIP3"/>
    <property type="match status" value="1"/>
</dbReference>
<evidence type="ECO:0000256" key="1">
    <source>
        <dbReference type="ARBA" id="ARBA00004370"/>
    </source>
</evidence>
<dbReference type="InterPro" id="IPR011993">
    <property type="entry name" value="PH-like_dom_sf"/>
</dbReference>
<dbReference type="PROSITE" id="PS51778">
    <property type="entry name" value="VAST"/>
    <property type="match status" value="1"/>
</dbReference>
<dbReference type="FunFam" id="1.20.1270.60:FF:000079">
    <property type="entry name" value="Transcription factor SipA3"/>
    <property type="match status" value="1"/>
</dbReference>
<dbReference type="GO" id="GO:0016020">
    <property type="term" value="C:membrane"/>
    <property type="evidence" value="ECO:0007669"/>
    <property type="project" value="UniProtKB-SubCell"/>
</dbReference>